<evidence type="ECO:0000256" key="4">
    <source>
        <dbReference type="SAM" id="Phobius"/>
    </source>
</evidence>
<keyword evidence="7" id="KW-1185">Reference proteome</keyword>
<keyword evidence="4" id="KW-1133">Transmembrane helix</keyword>
<dbReference type="Gene3D" id="3.90.550.10">
    <property type="entry name" value="Spore Coat Polysaccharide Biosynthesis Protein SpsA, Chain A"/>
    <property type="match status" value="1"/>
</dbReference>
<feature type="transmembrane region" description="Helical" evidence="4">
    <location>
        <begin position="287"/>
        <end position="310"/>
    </location>
</feature>
<feature type="domain" description="Glycosyltransferase 2-like" evidence="5">
    <location>
        <begin position="44"/>
        <end position="215"/>
    </location>
</feature>
<dbReference type="AlphaFoldDB" id="A0A7Y9C575"/>
<keyword evidence="4" id="KW-0812">Transmembrane</keyword>
<gene>
    <name evidence="6" type="ORF">HZF10_07095</name>
</gene>
<comment type="caution">
    <text evidence="6">The sequence shown here is derived from an EMBL/GenBank/DDBJ whole genome shotgun (WGS) entry which is preliminary data.</text>
</comment>
<dbReference type="RefSeq" id="WP_176005505.1">
    <property type="nucleotide sequence ID" value="NZ_JABWMI010000009.1"/>
</dbReference>
<organism evidence="6 7">
    <name type="scientific">Flavobacterium agri</name>
    <dbReference type="NCBI Taxonomy" id="2743471"/>
    <lineage>
        <taxon>Bacteria</taxon>
        <taxon>Pseudomonadati</taxon>
        <taxon>Bacteroidota</taxon>
        <taxon>Flavobacteriia</taxon>
        <taxon>Flavobacteriales</taxon>
        <taxon>Flavobacteriaceae</taxon>
        <taxon>Flavobacterium</taxon>
    </lineage>
</organism>
<keyword evidence="4" id="KW-0472">Membrane</keyword>
<dbReference type="Pfam" id="PF00535">
    <property type="entry name" value="Glycos_transf_2"/>
    <property type="match status" value="1"/>
</dbReference>
<dbReference type="GO" id="GO:0016757">
    <property type="term" value="F:glycosyltransferase activity"/>
    <property type="evidence" value="ECO:0007669"/>
    <property type="project" value="UniProtKB-KW"/>
</dbReference>
<comment type="similarity">
    <text evidence="1">Belongs to the glycosyltransferase 2 family.</text>
</comment>
<dbReference type="PANTHER" id="PTHR43630:SF1">
    <property type="entry name" value="POLY-BETA-1,6-N-ACETYL-D-GLUCOSAMINE SYNTHASE"/>
    <property type="match status" value="1"/>
</dbReference>
<accession>A0A7Y9C575</accession>
<name>A0A7Y9C575_9FLAO</name>
<protein>
    <submittedName>
        <fullName evidence="6">Glycosyltransferase</fullName>
    </submittedName>
</protein>
<keyword evidence="3 6" id="KW-0808">Transferase</keyword>
<evidence type="ECO:0000256" key="1">
    <source>
        <dbReference type="ARBA" id="ARBA00006739"/>
    </source>
</evidence>
<dbReference type="CDD" id="cd04192">
    <property type="entry name" value="GT_2_like_e"/>
    <property type="match status" value="1"/>
</dbReference>
<reference evidence="6 7" key="1">
    <citation type="submission" date="2020-07" db="EMBL/GenBank/DDBJ databases">
        <authorList>
            <person name="Sun Q."/>
        </authorList>
    </citation>
    <scope>NUCLEOTIDE SEQUENCE [LARGE SCALE GENOMIC DNA]</scope>
    <source>
        <strain evidence="6 7">MAH-1</strain>
    </source>
</reference>
<sequence length="377" mass="42557">MVTVAVLLGVYVLIYVGFIFALVSGFSKVKTFERSDSKPKTTFSIIVPFRTEEKNLPILLESFEKLDYPKDLFELIFINDASEDFSENLVNKWRMAHGSFATTMIDNIRLSGSPKKDAISRAIPIVKGDFVITTDADCSVDPDWLNTFNDFILQNEAEMIAGPVVYTGKNSFLHHFQRLDFLSLQGVTIGSFGMGKAFMCNGANFAYTEKLFHEIGGFSGVDNLASGDDVFLLQKAIKAFPEKVAYLKSGSAIVKTQPTKSWFELFNQRVRWASKTVAYENEYAENLALVTFLANLALVISVICTATDFFDWRLPLAMFLLKLVPDWIMLAKANKFLNNGKFLFPVFASILYPFFVVIVAVWALFGKYSWKGRRFSR</sequence>
<feature type="transmembrane region" description="Helical" evidence="4">
    <location>
        <begin position="342"/>
        <end position="365"/>
    </location>
</feature>
<dbReference type="Proteomes" id="UP000535020">
    <property type="component" value="Unassembled WGS sequence"/>
</dbReference>
<dbReference type="EMBL" id="JACBJI010000002">
    <property type="protein sequence ID" value="NYA70680.1"/>
    <property type="molecule type" value="Genomic_DNA"/>
</dbReference>
<evidence type="ECO:0000313" key="6">
    <source>
        <dbReference type="EMBL" id="NYA70680.1"/>
    </source>
</evidence>
<feature type="transmembrane region" description="Helical" evidence="4">
    <location>
        <begin position="6"/>
        <end position="26"/>
    </location>
</feature>
<evidence type="ECO:0000259" key="5">
    <source>
        <dbReference type="Pfam" id="PF00535"/>
    </source>
</evidence>
<dbReference type="InterPro" id="IPR029044">
    <property type="entry name" value="Nucleotide-diphossugar_trans"/>
</dbReference>
<keyword evidence="2" id="KW-0328">Glycosyltransferase</keyword>
<proteinExistence type="inferred from homology"/>
<dbReference type="PANTHER" id="PTHR43630">
    <property type="entry name" value="POLY-BETA-1,6-N-ACETYL-D-GLUCOSAMINE SYNTHASE"/>
    <property type="match status" value="1"/>
</dbReference>
<evidence type="ECO:0000256" key="2">
    <source>
        <dbReference type="ARBA" id="ARBA00022676"/>
    </source>
</evidence>
<dbReference type="SUPFAM" id="SSF53448">
    <property type="entry name" value="Nucleotide-diphospho-sugar transferases"/>
    <property type="match status" value="1"/>
</dbReference>
<evidence type="ECO:0000313" key="7">
    <source>
        <dbReference type="Proteomes" id="UP000535020"/>
    </source>
</evidence>
<dbReference type="InterPro" id="IPR001173">
    <property type="entry name" value="Glyco_trans_2-like"/>
</dbReference>
<evidence type="ECO:0000256" key="3">
    <source>
        <dbReference type="ARBA" id="ARBA00022679"/>
    </source>
</evidence>